<dbReference type="PROSITE" id="PS50893">
    <property type="entry name" value="ABC_TRANSPORTER_2"/>
    <property type="match status" value="2"/>
</dbReference>
<dbReference type="Pfam" id="PF00005">
    <property type="entry name" value="ABC_tran"/>
    <property type="match status" value="2"/>
</dbReference>
<evidence type="ECO:0000256" key="4">
    <source>
        <dbReference type="ARBA" id="ARBA00022840"/>
    </source>
</evidence>
<dbReference type="CDD" id="cd03216">
    <property type="entry name" value="ABC_Carb_Monos_I"/>
    <property type="match status" value="1"/>
</dbReference>
<organism evidence="6">
    <name type="scientific">Scrofimicrobium appendicitidis</name>
    <dbReference type="NCBI Taxonomy" id="3079930"/>
    <lineage>
        <taxon>Bacteria</taxon>
        <taxon>Bacillati</taxon>
        <taxon>Actinomycetota</taxon>
        <taxon>Actinomycetes</taxon>
        <taxon>Actinomycetales</taxon>
        <taxon>Actinomycetaceae</taxon>
        <taxon>Scrofimicrobium</taxon>
    </lineage>
</organism>
<dbReference type="RefSeq" id="WP_350258906.1">
    <property type="nucleotide sequence ID" value="NZ_CP138335.1"/>
</dbReference>
<dbReference type="KEGG" id="sapp:SAC06_03880"/>
<dbReference type="InterPro" id="IPR003593">
    <property type="entry name" value="AAA+_ATPase"/>
</dbReference>
<evidence type="ECO:0000256" key="1">
    <source>
        <dbReference type="ARBA" id="ARBA00022448"/>
    </source>
</evidence>
<dbReference type="InterPro" id="IPR050107">
    <property type="entry name" value="ABC_carbohydrate_import_ATPase"/>
</dbReference>
<dbReference type="EMBL" id="CP138335">
    <property type="protein sequence ID" value="XBW08706.1"/>
    <property type="molecule type" value="Genomic_DNA"/>
</dbReference>
<dbReference type="PANTHER" id="PTHR43790">
    <property type="entry name" value="CARBOHYDRATE TRANSPORT ATP-BINDING PROTEIN MG119-RELATED"/>
    <property type="match status" value="1"/>
</dbReference>
<dbReference type="GO" id="GO:0005524">
    <property type="term" value="F:ATP binding"/>
    <property type="evidence" value="ECO:0007669"/>
    <property type="project" value="UniProtKB-KW"/>
</dbReference>
<keyword evidence="3" id="KW-0547">Nucleotide-binding</keyword>
<evidence type="ECO:0000313" key="6">
    <source>
        <dbReference type="EMBL" id="XBW08706.1"/>
    </source>
</evidence>
<feature type="domain" description="ABC transporter" evidence="5">
    <location>
        <begin position="262"/>
        <end position="506"/>
    </location>
</feature>
<reference evidence="6" key="1">
    <citation type="submission" date="2023-11" db="EMBL/GenBank/DDBJ databases">
        <title>Scrofimicrobium hongkongense sp. nov., isolated from a patient with peritonitis.</title>
        <authorList>
            <person name="Lao H.Y."/>
            <person name="Wong A.Y.P."/>
            <person name="Ng T.L."/>
            <person name="Wong R.Y.L."/>
            <person name="Yau M.C.Y."/>
            <person name="Lam J.Y.W."/>
            <person name="Siu G.K.H."/>
        </authorList>
    </citation>
    <scope>NUCLEOTIDE SEQUENCE</scope>
    <source>
        <strain evidence="6">R131</strain>
    </source>
</reference>
<dbReference type="CDD" id="cd03215">
    <property type="entry name" value="ABC_Carb_Monos_II"/>
    <property type="match status" value="1"/>
</dbReference>
<evidence type="ECO:0000256" key="2">
    <source>
        <dbReference type="ARBA" id="ARBA00022737"/>
    </source>
</evidence>
<dbReference type="SUPFAM" id="SSF52540">
    <property type="entry name" value="P-loop containing nucleoside triphosphate hydrolases"/>
    <property type="match status" value="2"/>
</dbReference>
<dbReference type="PROSITE" id="PS00211">
    <property type="entry name" value="ABC_TRANSPORTER_1"/>
    <property type="match status" value="1"/>
</dbReference>
<name>A0AAU7V8V9_9ACTO</name>
<dbReference type="AlphaFoldDB" id="A0AAU7V8V9"/>
<dbReference type="GO" id="GO:0016887">
    <property type="term" value="F:ATP hydrolysis activity"/>
    <property type="evidence" value="ECO:0007669"/>
    <property type="project" value="InterPro"/>
</dbReference>
<dbReference type="InterPro" id="IPR027417">
    <property type="entry name" value="P-loop_NTPase"/>
</dbReference>
<accession>A0AAU7V8V9</accession>
<keyword evidence="1" id="KW-0813">Transport</keyword>
<protein>
    <submittedName>
        <fullName evidence="6">Sugar ABC transporter ATP-binding protein</fullName>
    </submittedName>
</protein>
<gene>
    <name evidence="6" type="ORF">SAC06_03880</name>
</gene>
<dbReference type="InterPro" id="IPR003439">
    <property type="entry name" value="ABC_transporter-like_ATP-bd"/>
</dbReference>
<dbReference type="InterPro" id="IPR017871">
    <property type="entry name" value="ABC_transporter-like_CS"/>
</dbReference>
<keyword evidence="4 6" id="KW-0067">ATP-binding</keyword>
<feature type="domain" description="ABC transporter" evidence="5">
    <location>
        <begin position="14"/>
        <end position="250"/>
    </location>
</feature>
<proteinExistence type="predicted"/>
<sequence length="506" mass="54373">MNTLKDTDPKPALLSASDIRKSYGPNPVLKGVSFNLHAGEIVGFVGHNGAGKSTLLKVFAGAHKADSGTLKLAGRSVSFSSPQDAIAAGVSTVYQELSLLPNLTVTQNVWLGRELAGPTGLRTAQMRAGAQEIVERFGLDVDVDKLVGAYPVATRQLLEIAIAVSKDTKCLLLDEPTTALEGEQITHLLSYLRNLADTEGIGILLVNHKLDELYQVCDRIVALMDGRLVIDAPTATANRRDVVAAIAGQDAVDVTGEKKQVVLGERVPWFGVEDLVNDTLGGVSFDAARGRVLGVYGLGGSGRSETLRAIVGADRVRRGRVRVGDEKFAPTTPRAAIRRGIAFLTEERKTDGIVPQQNSVTNTALPVLERFTSWGVLRSGGLDKYVNRLLEFLELRGDPQAPISSLSGGNQQKVLLAKVLAQEPKVLLLDEPTKGVDIGVKTEIHQILRDLAHTEDMVVVMVSSEEEEILDVSDEVIVFAGGRVVSDPLPVDELSVSKLRHLAWSE</sequence>
<dbReference type="PANTHER" id="PTHR43790:SF9">
    <property type="entry name" value="GALACTOFURANOSE TRANSPORTER ATP-BINDING PROTEIN YTFR"/>
    <property type="match status" value="1"/>
</dbReference>
<dbReference type="Gene3D" id="3.40.50.300">
    <property type="entry name" value="P-loop containing nucleotide triphosphate hydrolases"/>
    <property type="match status" value="2"/>
</dbReference>
<evidence type="ECO:0000256" key="3">
    <source>
        <dbReference type="ARBA" id="ARBA00022741"/>
    </source>
</evidence>
<keyword evidence="2" id="KW-0677">Repeat</keyword>
<dbReference type="SMART" id="SM00382">
    <property type="entry name" value="AAA"/>
    <property type="match status" value="2"/>
</dbReference>
<evidence type="ECO:0000259" key="5">
    <source>
        <dbReference type="PROSITE" id="PS50893"/>
    </source>
</evidence>